<feature type="region of interest" description="Disordered" evidence="1">
    <location>
        <begin position="54"/>
        <end position="76"/>
    </location>
</feature>
<evidence type="ECO:0000313" key="2">
    <source>
        <dbReference type="EMBL" id="KAK4272335.1"/>
    </source>
</evidence>
<name>A0AAE1MPY3_9FABA</name>
<dbReference type="EMBL" id="JAWXYG010000005">
    <property type="protein sequence ID" value="KAK4272335.1"/>
    <property type="molecule type" value="Genomic_DNA"/>
</dbReference>
<evidence type="ECO:0000256" key="1">
    <source>
        <dbReference type="SAM" id="MobiDB-lite"/>
    </source>
</evidence>
<organism evidence="2 3">
    <name type="scientific">Acacia crassicarpa</name>
    <name type="common">northern wattle</name>
    <dbReference type="NCBI Taxonomy" id="499986"/>
    <lineage>
        <taxon>Eukaryota</taxon>
        <taxon>Viridiplantae</taxon>
        <taxon>Streptophyta</taxon>
        <taxon>Embryophyta</taxon>
        <taxon>Tracheophyta</taxon>
        <taxon>Spermatophyta</taxon>
        <taxon>Magnoliopsida</taxon>
        <taxon>eudicotyledons</taxon>
        <taxon>Gunneridae</taxon>
        <taxon>Pentapetalae</taxon>
        <taxon>rosids</taxon>
        <taxon>fabids</taxon>
        <taxon>Fabales</taxon>
        <taxon>Fabaceae</taxon>
        <taxon>Caesalpinioideae</taxon>
        <taxon>mimosoid clade</taxon>
        <taxon>Acacieae</taxon>
        <taxon>Acacia</taxon>
    </lineage>
</organism>
<proteinExistence type="predicted"/>
<reference evidence="2" key="1">
    <citation type="submission" date="2023-10" db="EMBL/GenBank/DDBJ databases">
        <title>Chromosome-level genome of the transformable northern wattle, Acacia crassicarpa.</title>
        <authorList>
            <person name="Massaro I."/>
            <person name="Sinha N.R."/>
            <person name="Poethig S."/>
            <person name="Leichty A.R."/>
        </authorList>
    </citation>
    <scope>NUCLEOTIDE SEQUENCE</scope>
    <source>
        <strain evidence="2">Acra3RX</strain>
        <tissue evidence="2">Leaf</tissue>
    </source>
</reference>
<dbReference type="AlphaFoldDB" id="A0AAE1MPY3"/>
<comment type="caution">
    <text evidence="2">The sequence shown here is derived from an EMBL/GenBank/DDBJ whole genome shotgun (WGS) entry which is preliminary data.</text>
</comment>
<keyword evidence="3" id="KW-1185">Reference proteome</keyword>
<accession>A0AAE1MPY3</accession>
<sequence>MVCVGSTFTVVPSEPTPTGIFPLSDFNHFRFFSHALPFCLQTPFQRASIPPVFHSHSHQIPKPNPGSILSLRRSAT</sequence>
<protein>
    <submittedName>
        <fullName evidence="2">Uncharacterized protein</fullName>
    </submittedName>
</protein>
<dbReference type="Proteomes" id="UP001293593">
    <property type="component" value="Unassembled WGS sequence"/>
</dbReference>
<evidence type="ECO:0000313" key="3">
    <source>
        <dbReference type="Proteomes" id="UP001293593"/>
    </source>
</evidence>
<gene>
    <name evidence="2" type="ORF">QN277_020905</name>
</gene>